<dbReference type="Pfam" id="PF02153">
    <property type="entry name" value="PDH_N"/>
    <property type="match status" value="1"/>
</dbReference>
<evidence type="ECO:0000256" key="7">
    <source>
        <dbReference type="ARBA" id="ARBA00023002"/>
    </source>
</evidence>
<evidence type="ECO:0000256" key="5">
    <source>
        <dbReference type="ARBA" id="ARBA00022498"/>
    </source>
</evidence>
<dbReference type="InterPro" id="IPR046826">
    <property type="entry name" value="PDH_N"/>
</dbReference>
<dbReference type="UniPathway" id="UPA00122">
    <property type="reaction ID" value="UER00961"/>
</dbReference>
<gene>
    <name evidence="13" type="ORF">CYL18_03265</name>
</gene>
<name>A0A2S7N4L7_9BACI</name>
<evidence type="ECO:0000256" key="3">
    <source>
        <dbReference type="ARBA" id="ARBA00012068"/>
    </source>
</evidence>
<dbReference type="SUPFAM" id="SSF51735">
    <property type="entry name" value="NAD(P)-binding Rossmann-fold domains"/>
    <property type="match status" value="1"/>
</dbReference>
<dbReference type="GO" id="GO:0006571">
    <property type="term" value="P:tyrosine biosynthetic process"/>
    <property type="evidence" value="ECO:0007669"/>
    <property type="project" value="UniProtKB-UniPathway"/>
</dbReference>
<dbReference type="GO" id="GO:0004665">
    <property type="term" value="F:prephenate dehydrogenase (NADP+) activity"/>
    <property type="evidence" value="ECO:0007669"/>
    <property type="project" value="InterPro"/>
</dbReference>
<evidence type="ECO:0000256" key="4">
    <source>
        <dbReference type="ARBA" id="ARBA00016891"/>
    </source>
</evidence>
<dbReference type="SUPFAM" id="SSF48179">
    <property type="entry name" value="6-phosphogluconate dehydrogenase C-terminal domain-like"/>
    <property type="match status" value="1"/>
</dbReference>
<dbReference type="InterPro" id="IPR045865">
    <property type="entry name" value="ACT-like_dom_sf"/>
</dbReference>
<dbReference type="Proteomes" id="UP000239663">
    <property type="component" value="Unassembled WGS sequence"/>
</dbReference>
<dbReference type="AlphaFoldDB" id="A0A2S7N4L7"/>
<dbReference type="SUPFAM" id="SSF55021">
    <property type="entry name" value="ACT-like"/>
    <property type="match status" value="1"/>
</dbReference>
<dbReference type="Gene3D" id="3.40.50.720">
    <property type="entry name" value="NAD(P)-binding Rossmann-like Domain"/>
    <property type="match status" value="1"/>
</dbReference>
<dbReference type="NCBIfam" id="NF005107">
    <property type="entry name" value="PRK06545.1-5"/>
    <property type="match status" value="1"/>
</dbReference>
<evidence type="ECO:0000313" key="14">
    <source>
        <dbReference type="Proteomes" id="UP000239663"/>
    </source>
</evidence>
<keyword evidence="5" id="KW-0827">Tyrosine biosynthesis</keyword>
<protein>
    <recommendedName>
        <fullName evidence="4">Prephenate dehydrogenase</fullName>
        <ecNumber evidence="3">1.3.1.12</ecNumber>
    </recommendedName>
</protein>
<dbReference type="Pfam" id="PF01842">
    <property type="entry name" value="ACT"/>
    <property type="match status" value="1"/>
</dbReference>
<dbReference type="OrthoDB" id="9802008at2"/>
<reference evidence="13 14" key="1">
    <citation type="submission" date="2017-12" db="EMBL/GenBank/DDBJ databases">
        <title>Taxonomic description and draft genome of Pradoshia cofamensis Gen. nov., sp. nov., a thermotolerant bacillale isolated from anterior gut of earthworm Eisenia fetida.</title>
        <authorList>
            <person name="Saha T."/>
            <person name="Chakraborty R."/>
        </authorList>
    </citation>
    <scope>NUCLEOTIDE SEQUENCE [LARGE SCALE GENOMIC DNA]</scope>
    <source>
        <strain evidence="13 14">EAG3</strain>
    </source>
</reference>
<sequence>MRGNVLIIGLGLIGGSIALGIKKEHPDARIFGYDTDKQQAMLAKALKIIDEPVDDYPETAKASDLIVICTPVNATVQVIETLSRQPLKETVILTDAGSTKKKVLDAAERHFGARHVFVGGHPMAGSHKSGVAAAKEHLFENAFYMLTPSRFAGVKEIGQLKMWLKGTKAKFLEVSAEEHDYLTGVISHMPHIMAASMVNLAESAEHKHEIIARLAAGGFRDTTRIASSSPEMWKDILLHNDQILIPLLDSWIREMEEVKEWMINKDSRRIYDFFSGAKRFRDALPVHEKGAIPSSYDLYVDVPDYPGVISEITGYLAESSISITNIRILETREEIYGVLAISFQSNKDRALAVECLQLKTTYDTYFD</sequence>
<dbReference type="PROSITE" id="PS51671">
    <property type="entry name" value="ACT"/>
    <property type="match status" value="1"/>
</dbReference>
<evidence type="ECO:0000256" key="1">
    <source>
        <dbReference type="ARBA" id="ARBA00005067"/>
    </source>
</evidence>
<dbReference type="InterPro" id="IPR003099">
    <property type="entry name" value="Prephen_DH"/>
</dbReference>
<evidence type="ECO:0000256" key="10">
    <source>
        <dbReference type="ARBA" id="ARBA00049260"/>
    </source>
</evidence>
<organism evidence="13 14">
    <name type="scientific">Pradoshia eiseniae</name>
    <dbReference type="NCBI Taxonomy" id="2064768"/>
    <lineage>
        <taxon>Bacteria</taxon>
        <taxon>Bacillati</taxon>
        <taxon>Bacillota</taxon>
        <taxon>Bacilli</taxon>
        <taxon>Bacillales</taxon>
        <taxon>Bacillaceae</taxon>
        <taxon>Pradoshia</taxon>
    </lineage>
</organism>
<evidence type="ECO:0000256" key="2">
    <source>
        <dbReference type="ARBA" id="ARBA00007964"/>
    </source>
</evidence>
<dbReference type="RefSeq" id="WP_104848009.1">
    <property type="nucleotide sequence ID" value="NZ_PKOZ01000001.1"/>
</dbReference>
<dbReference type="EC" id="1.3.1.12" evidence="3"/>
<dbReference type="GO" id="GO:0070403">
    <property type="term" value="F:NAD+ binding"/>
    <property type="evidence" value="ECO:0007669"/>
    <property type="project" value="InterPro"/>
</dbReference>
<evidence type="ECO:0000256" key="9">
    <source>
        <dbReference type="ARBA" id="ARBA00023141"/>
    </source>
</evidence>
<dbReference type="PANTHER" id="PTHR21363">
    <property type="entry name" value="PREPHENATE DEHYDROGENASE"/>
    <property type="match status" value="1"/>
</dbReference>
<evidence type="ECO:0000256" key="6">
    <source>
        <dbReference type="ARBA" id="ARBA00022605"/>
    </source>
</evidence>
<evidence type="ECO:0000259" key="11">
    <source>
        <dbReference type="PROSITE" id="PS51176"/>
    </source>
</evidence>
<comment type="catalytic activity">
    <reaction evidence="10">
        <text>prephenate + NAD(+) = 3-(4-hydroxyphenyl)pyruvate + CO2 + NADH</text>
        <dbReference type="Rhea" id="RHEA:13869"/>
        <dbReference type="ChEBI" id="CHEBI:16526"/>
        <dbReference type="ChEBI" id="CHEBI:29934"/>
        <dbReference type="ChEBI" id="CHEBI:36242"/>
        <dbReference type="ChEBI" id="CHEBI:57540"/>
        <dbReference type="ChEBI" id="CHEBI:57945"/>
        <dbReference type="EC" id="1.3.1.12"/>
    </reaction>
</comment>
<dbReference type="EMBL" id="PKOZ01000001">
    <property type="protein sequence ID" value="PQD96915.1"/>
    <property type="molecule type" value="Genomic_DNA"/>
</dbReference>
<feature type="domain" description="Prephenate/arogenate dehydrogenase" evidence="11">
    <location>
        <begin position="3"/>
        <end position="292"/>
    </location>
</feature>
<keyword evidence="9" id="KW-0057">Aromatic amino acid biosynthesis</keyword>
<evidence type="ECO:0000313" key="13">
    <source>
        <dbReference type="EMBL" id="PQD96915.1"/>
    </source>
</evidence>
<dbReference type="FunFam" id="1.10.3660.10:FF:000003">
    <property type="entry name" value="Prephenate dehydrogenase"/>
    <property type="match status" value="1"/>
</dbReference>
<comment type="similarity">
    <text evidence="2">Belongs to the prephenate/arogenate dehydrogenase family.</text>
</comment>
<feature type="domain" description="ACT" evidence="12">
    <location>
        <begin position="297"/>
        <end position="367"/>
    </location>
</feature>
<dbReference type="FunFam" id="3.40.50.720:FF:000208">
    <property type="entry name" value="Prephenate dehydrogenase"/>
    <property type="match status" value="1"/>
</dbReference>
<keyword evidence="6" id="KW-0028">Amino-acid biosynthesis</keyword>
<keyword evidence="14" id="KW-1185">Reference proteome</keyword>
<keyword evidence="7" id="KW-0560">Oxidoreductase</keyword>
<dbReference type="GO" id="GO:0008977">
    <property type="term" value="F:prephenate dehydrogenase (NAD+) activity"/>
    <property type="evidence" value="ECO:0007669"/>
    <property type="project" value="UniProtKB-EC"/>
</dbReference>
<dbReference type="InterPro" id="IPR050812">
    <property type="entry name" value="Preph/Arog_dehydrog"/>
</dbReference>
<dbReference type="CDD" id="cd04909">
    <property type="entry name" value="ACT_PDH-BS"/>
    <property type="match status" value="1"/>
</dbReference>
<comment type="pathway">
    <text evidence="1">Amino-acid biosynthesis; L-tyrosine biosynthesis; (4-hydroxyphenyl)pyruvate from prephenate (NAD(+) route): step 1/1.</text>
</comment>
<evidence type="ECO:0000256" key="8">
    <source>
        <dbReference type="ARBA" id="ARBA00023027"/>
    </source>
</evidence>
<accession>A0A2S7N4L7</accession>
<dbReference type="PROSITE" id="PS51176">
    <property type="entry name" value="PDH_ADH"/>
    <property type="match status" value="1"/>
</dbReference>
<comment type="caution">
    <text evidence="13">The sequence shown here is derived from an EMBL/GenBank/DDBJ whole genome shotgun (WGS) entry which is preliminary data.</text>
</comment>
<dbReference type="Pfam" id="PF20463">
    <property type="entry name" value="PDH_C"/>
    <property type="match status" value="1"/>
</dbReference>
<dbReference type="InterPro" id="IPR046825">
    <property type="entry name" value="PDH_C"/>
</dbReference>
<keyword evidence="8" id="KW-0520">NAD</keyword>
<evidence type="ECO:0000259" key="12">
    <source>
        <dbReference type="PROSITE" id="PS51671"/>
    </source>
</evidence>
<dbReference type="Gene3D" id="1.10.3660.10">
    <property type="entry name" value="6-phosphogluconate dehydrogenase C-terminal like domain"/>
    <property type="match status" value="1"/>
</dbReference>
<proteinExistence type="inferred from homology"/>
<dbReference type="InterPro" id="IPR036291">
    <property type="entry name" value="NAD(P)-bd_dom_sf"/>
</dbReference>
<dbReference type="InterPro" id="IPR008927">
    <property type="entry name" value="6-PGluconate_DH-like_C_sf"/>
</dbReference>
<dbReference type="InterPro" id="IPR002912">
    <property type="entry name" value="ACT_dom"/>
</dbReference>
<dbReference type="PANTHER" id="PTHR21363:SF0">
    <property type="entry name" value="PREPHENATE DEHYDROGENASE [NADP(+)]"/>
    <property type="match status" value="1"/>
</dbReference>